<dbReference type="AlphaFoldDB" id="A0A7S1MCV9"/>
<name>A0A7S1MCV9_ALECA</name>
<gene>
    <name evidence="1" type="ORF">ACAT0790_LOCUS20841</name>
</gene>
<accession>A0A7S1MCV9</accession>
<sequence>MAGISLIDSLPLPPSRKKQPAVVEHVAKTDLFPGSQGMAALNDSGSEVIDFKHESNPRWVTVHTDDGDEVVEINPERGPVWFSSVDGARVVPDKLGYKCSGGSQKWGNKPWYAMGSTEREVLLLQVARHQQYIKRMGKSFVPF</sequence>
<proteinExistence type="predicted"/>
<dbReference type="EMBL" id="HBGE01034376">
    <property type="protein sequence ID" value="CAD9128276.1"/>
    <property type="molecule type" value="Transcribed_RNA"/>
</dbReference>
<organism evidence="1">
    <name type="scientific">Alexandrium catenella</name>
    <name type="common">Red tide dinoflagellate</name>
    <name type="synonym">Gonyaulax catenella</name>
    <dbReference type="NCBI Taxonomy" id="2925"/>
    <lineage>
        <taxon>Eukaryota</taxon>
        <taxon>Sar</taxon>
        <taxon>Alveolata</taxon>
        <taxon>Dinophyceae</taxon>
        <taxon>Gonyaulacales</taxon>
        <taxon>Pyrocystaceae</taxon>
        <taxon>Alexandrium</taxon>
    </lineage>
</organism>
<reference evidence="1" key="1">
    <citation type="submission" date="2021-01" db="EMBL/GenBank/DDBJ databases">
        <authorList>
            <person name="Corre E."/>
            <person name="Pelletier E."/>
            <person name="Niang G."/>
            <person name="Scheremetjew M."/>
            <person name="Finn R."/>
            <person name="Kale V."/>
            <person name="Holt S."/>
            <person name="Cochrane G."/>
            <person name="Meng A."/>
            <person name="Brown T."/>
            <person name="Cohen L."/>
        </authorList>
    </citation>
    <scope>NUCLEOTIDE SEQUENCE</scope>
    <source>
        <strain evidence="1">OF101</strain>
    </source>
</reference>
<protein>
    <submittedName>
        <fullName evidence="1">Uncharacterized protein</fullName>
    </submittedName>
</protein>
<evidence type="ECO:0000313" key="1">
    <source>
        <dbReference type="EMBL" id="CAD9128276.1"/>
    </source>
</evidence>